<feature type="chain" id="PRO_5046675087" evidence="1">
    <location>
        <begin position="18"/>
        <end position="423"/>
    </location>
</feature>
<dbReference type="InterPro" id="IPR017850">
    <property type="entry name" value="Alkaline_phosphatase_core_sf"/>
</dbReference>
<sequence length="423" mass="45919">MGKLRFLITLGASLALAACATNTPTPEVSQTDAAGVSTAEASAESKLTILVSIDGFRADYLDRGYTPVLKELAETGAHAAMRPSFPSKTFPNHYTLITGLRPDKNGMINNTMEDPSMPGVIFTLPNRAVASNPAWWDQGTPLWVSAEKQGIKTATMFWPGSDYEIHGVRPSDHAMFDQKLPDFARVDMLLAWLDKPEDELPGFATLYFDIVDTAGHIYGPDNPKTNSAMAQVDASLERLLEGLEARGLREHTNLVIVADHGMAPIADDQIMDLTDRISINKLHVVWTGAFAGLSPKEGFEADVEEALVGRSEHGECWKKEDLPERFAYGENPRVPAIVCLADTGWRYETPLMRAWRNSGGDHGFDPADPLMAALFIANGPAIKSGVELDSFDNVSVYPLLAKLAGVEPVENDGDLGDVAPALK</sequence>
<keyword evidence="3" id="KW-1185">Reference proteome</keyword>
<evidence type="ECO:0000313" key="2">
    <source>
        <dbReference type="EMBL" id="MFC6198653.1"/>
    </source>
</evidence>
<accession>A0ABW1SB99</accession>
<dbReference type="SUPFAM" id="SSF53649">
    <property type="entry name" value="Alkaline phosphatase-like"/>
    <property type="match status" value="1"/>
</dbReference>
<dbReference type="Pfam" id="PF01663">
    <property type="entry name" value="Phosphodiest"/>
    <property type="match status" value="1"/>
</dbReference>
<dbReference type="Gene3D" id="3.40.720.10">
    <property type="entry name" value="Alkaline Phosphatase, subunit A"/>
    <property type="match status" value="1"/>
</dbReference>
<proteinExistence type="predicted"/>
<reference evidence="3" key="1">
    <citation type="journal article" date="2019" name="Int. J. Syst. Evol. Microbiol.">
        <title>The Global Catalogue of Microorganisms (GCM) 10K type strain sequencing project: providing services to taxonomists for standard genome sequencing and annotation.</title>
        <authorList>
            <consortium name="The Broad Institute Genomics Platform"/>
            <consortium name="The Broad Institute Genome Sequencing Center for Infectious Disease"/>
            <person name="Wu L."/>
            <person name="Ma J."/>
        </authorList>
    </citation>
    <scope>NUCLEOTIDE SEQUENCE [LARGE SCALE GENOMIC DNA]</scope>
    <source>
        <strain evidence="3">CGMCC-1.15741</strain>
    </source>
</reference>
<dbReference type="PANTHER" id="PTHR10151:SF120">
    <property type="entry name" value="BIS(5'-ADENOSYL)-TRIPHOSPHATASE"/>
    <property type="match status" value="1"/>
</dbReference>
<protein>
    <submittedName>
        <fullName evidence="2">Alkaline phosphatase family protein</fullName>
    </submittedName>
</protein>
<dbReference type="EMBL" id="JBHSSW010000012">
    <property type="protein sequence ID" value="MFC6198653.1"/>
    <property type="molecule type" value="Genomic_DNA"/>
</dbReference>
<dbReference type="RefSeq" id="WP_377379041.1">
    <property type="nucleotide sequence ID" value="NZ_JBHSSW010000012.1"/>
</dbReference>
<evidence type="ECO:0000313" key="3">
    <source>
        <dbReference type="Proteomes" id="UP001596303"/>
    </source>
</evidence>
<dbReference type="Gene3D" id="3.30.1360.180">
    <property type="match status" value="1"/>
</dbReference>
<dbReference type="InterPro" id="IPR002591">
    <property type="entry name" value="Phosphodiest/P_Trfase"/>
</dbReference>
<name>A0ABW1SB99_9PROT</name>
<organism evidence="2 3">
    <name type="scientific">Ponticaulis profundi</name>
    <dbReference type="NCBI Taxonomy" id="2665222"/>
    <lineage>
        <taxon>Bacteria</taxon>
        <taxon>Pseudomonadati</taxon>
        <taxon>Pseudomonadota</taxon>
        <taxon>Alphaproteobacteria</taxon>
        <taxon>Hyphomonadales</taxon>
        <taxon>Hyphomonadaceae</taxon>
        <taxon>Ponticaulis</taxon>
    </lineage>
</organism>
<evidence type="ECO:0000256" key="1">
    <source>
        <dbReference type="SAM" id="SignalP"/>
    </source>
</evidence>
<feature type="signal peptide" evidence="1">
    <location>
        <begin position="1"/>
        <end position="17"/>
    </location>
</feature>
<comment type="caution">
    <text evidence="2">The sequence shown here is derived from an EMBL/GenBank/DDBJ whole genome shotgun (WGS) entry which is preliminary data.</text>
</comment>
<dbReference type="Proteomes" id="UP001596303">
    <property type="component" value="Unassembled WGS sequence"/>
</dbReference>
<keyword evidence="1" id="KW-0732">Signal</keyword>
<dbReference type="PANTHER" id="PTHR10151">
    <property type="entry name" value="ECTONUCLEOTIDE PYROPHOSPHATASE/PHOSPHODIESTERASE"/>
    <property type="match status" value="1"/>
</dbReference>
<gene>
    <name evidence="2" type="ORF">ACFQDM_11200</name>
</gene>
<dbReference type="CDD" id="cd16018">
    <property type="entry name" value="Enpp"/>
    <property type="match status" value="1"/>
</dbReference>
<dbReference type="PROSITE" id="PS51257">
    <property type="entry name" value="PROKAR_LIPOPROTEIN"/>
    <property type="match status" value="1"/>
</dbReference>